<evidence type="ECO:0000256" key="1">
    <source>
        <dbReference type="SAM" id="Phobius"/>
    </source>
</evidence>
<evidence type="ECO:0008006" key="4">
    <source>
        <dbReference type="Google" id="ProtNLM"/>
    </source>
</evidence>
<protein>
    <recommendedName>
        <fullName evidence="4">Apple domain-containing protein</fullName>
    </recommendedName>
</protein>
<dbReference type="EMBL" id="ML977314">
    <property type="protein sequence ID" value="KAF2120136.1"/>
    <property type="molecule type" value="Genomic_DNA"/>
</dbReference>
<dbReference type="Proteomes" id="UP000799770">
    <property type="component" value="Unassembled WGS sequence"/>
</dbReference>
<accession>A0A6A5ZLT9</accession>
<dbReference type="OrthoDB" id="271448at2759"/>
<dbReference type="PANTHER" id="PTHR36578">
    <property type="entry name" value="CHROMOSOME 15, WHOLE GENOME SHOTGUN SEQUENCE"/>
    <property type="match status" value="1"/>
</dbReference>
<evidence type="ECO:0000313" key="2">
    <source>
        <dbReference type="EMBL" id="KAF2120136.1"/>
    </source>
</evidence>
<name>A0A6A5ZLT9_9PLEO</name>
<reference evidence="2" key="1">
    <citation type="journal article" date="2020" name="Stud. Mycol.">
        <title>101 Dothideomycetes genomes: a test case for predicting lifestyles and emergence of pathogens.</title>
        <authorList>
            <person name="Haridas S."/>
            <person name="Albert R."/>
            <person name="Binder M."/>
            <person name="Bloem J."/>
            <person name="Labutti K."/>
            <person name="Salamov A."/>
            <person name="Andreopoulos B."/>
            <person name="Baker S."/>
            <person name="Barry K."/>
            <person name="Bills G."/>
            <person name="Bluhm B."/>
            <person name="Cannon C."/>
            <person name="Castanera R."/>
            <person name="Culley D."/>
            <person name="Daum C."/>
            <person name="Ezra D."/>
            <person name="Gonzalez J."/>
            <person name="Henrissat B."/>
            <person name="Kuo A."/>
            <person name="Liang C."/>
            <person name="Lipzen A."/>
            <person name="Lutzoni F."/>
            <person name="Magnuson J."/>
            <person name="Mondo S."/>
            <person name="Nolan M."/>
            <person name="Ohm R."/>
            <person name="Pangilinan J."/>
            <person name="Park H.-J."/>
            <person name="Ramirez L."/>
            <person name="Alfaro M."/>
            <person name="Sun H."/>
            <person name="Tritt A."/>
            <person name="Yoshinaga Y."/>
            <person name="Zwiers L.-H."/>
            <person name="Turgeon B."/>
            <person name="Goodwin S."/>
            <person name="Spatafora J."/>
            <person name="Crous P."/>
            <person name="Grigoriev I."/>
        </authorList>
    </citation>
    <scope>NUCLEOTIDE SEQUENCE</scope>
    <source>
        <strain evidence="2">CBS 627.86</strain>
    </source>
</reference>
<evidence type="ECO:0000313" key="3">
    <source>
        <dbReference type="Proteomes" id="UP000799770"/>
    </source>
</evidence>
<feature type="transmembrane region" description="Helical" evidence="1">
    <location>
        <begin position="245"/>
        <end position="262"/>
    </location>
</feature>
<dbReference type="AlphaFoldDB" id="A0A6A5ZLT9"/>
<keyword evidence="1" id="KW-1133">Transmembrane helix</keyword>
<gene>
    <name evidence="2" type="ORF">BDV96DRAFT_319071</name>
</gene>
<sequence>MQAAGPKPRVLHHCPSTLFCATKSILPAMYTAQLLAMLGVASSVSGWTLNFKTTRPQASEPVRRADTANATSCRPVETLGQGPVPSPDTAAEFLTSSLISGPALNASTPSGYNVNFKNLHASSSDSTGYLGTIELDSYNVSACAALCSSQEGCLAFNIFFERDPAAHLTPDCANPNSTTAIKCVKWAKEVVRYNATNNGFKSQQFEVKIGGSNGYTNLIVFTNKTLGESIIANAKADGNIVSTPAYSASLMLLAIALVFAGFL</sequence>
<keyword evidence="1" id="KW-0472">Membrane</keyword>
<dbReference type="PANTHER" id="PTHR36578:SF1">
    <property type="entry name" value="APPLE DOMAIN-CONTAINING PROTEIN"/>
    <property type="match status" value="1"/>
</dbReference>
<organism evidence="2 3">
    <name type="scientific">Lophiotrema nucula</name>
    <dbReference type="NCBI Taxonomy" id="690887"/>
    <lineage>
        <taxon>Eukaryota</taxon>
        <taxon>Fungi</taxon>
        <taxon>Dikarya</taxon>
        <taxon>Ascomycota</taxon>
        <taxon>Pezizomycotina</taxon>
        <taxon>Dothideomycetes</taxon>
        <taxon>Pleosporomycetidae</taxon>
        <taxon>Pleosporales</taxon>
        <taxon>Lophiotremataceae</taxon>
        <taxon>Lophiotrema</taxon>
    </lineage>
</organism>
<keyword evidence="3" id="KW-1185">Reference proteome</keyword>
<proteinExistence type="predicted"/>
<keyword evidence="1" id="KW-0812">Transmembrane</keyword>